<evidence type="ECO:0000256" key="3">
    <source>
        <dbReference type="ARBA" id="ARBA00023163"/>
    </source>
</evidence>
<dbReference type="PANTHER" id="PTHR30055:SF148">
    <property type="entry name" value="TETR-FAMILY TRANSCRIPTIONAL REGULATOR"/>
    <property type="match status" value="1"/>
</dbReference>
<keyword evidence="3" id="KW-0804">Transcription</keyword>
<dbReference type="InterPro" id="IPR009057">
    <property type="entry name" value="Homeodomain-like_sf"/>
</dbReference>
<evidence type="ECO:0000256" key="1">
    <source>
        <dbReference type="ARBA" id="ARBA00023015"/>
    </source>
</evidence>
<reference evidence="6" key="1">
    <citation type="submission" date="2021-01" db="EMBL/GenBank/DDBJ databases">
        <title>Genome seq and assembly of Tabrizicola sp. KVB23.</title>
        <authorList>
            <person name="Chhetri G."/>
        </authorList>
    </citation>
    <scope>NUCLEOTIDE SEQUENCE</scope>
    <source>
        <strain evidence="6">KVB23</strain>
    </source>
</reference>
<comment type="caution">
    <text evidence="6">The sequence shown here is derived from an EMBL/GenBank/DDBJ whole genome shotgun (WGS) entry which is preliminary data.</text>
</comment>
<evidence type="ECO:0000256" key="2">
    <source>
        <dbReference type="ARBA" id="ARBA00023125"/>
    </source>
</evidence>
<dbReference type="PRINTS" id="PR00455">
    <property type="entry name" value="HTHTETR"/>
</dbReference>
<dbReference type="InterPro" id="IPR011075">
    <property type="entry name" value="TetR_C"/>
</dbReference>
<sequence length="210" mass="23125">MKRYVPFRKGEIVSDAENARASIGARRNPETEAAVLQAAAELIREQGYAALTMEAVCKRARAGKATLYRWWPSKAHLLLALVSRSKQEMELPDTGTLRGDLTAYLDDLLARWRGDDGSMPMGPLVRVLYVEAADNAELGAALLEERRDRWQLLDQILTAARARGEVSPRLGAERAKQLAMALPIYLLMIGRLPAPGETAALVDDILPSFA</sequence>
<dbReference type="GO" id="GO:0003700">
    <property type="term" value="F:DNA-binding transcription factor activity"/>
    <property type="evidence" value="ECO:0007669"/>
    <property type="project" value="TreeGrafter"/>
</dbReference>
<protein>
    <submittedName>
        <fullName evidence="6">TetR/AcrR family transcriptional regulator</fullName>
    </submittedName>
</protein>
<feature type="domain" description="HTH tetR-type" evidence="5">
    <location>
        <begin position="29"/>
        <end position="89"/>
    </location>
</feature>
<keyword evidence="2 4" id="KW-0238">DNA-binding</keyword>
<evidence type="ECO:0000256" key="4">
    <source>
        <dbReference type="PROSITE-ProRule" id="PRU00335"/>
    </source>
</evidence>
<keyword evidence="7" id="KW-1185">Reference proteome</keyword>
<keyword evidence="1" id="KW-0805">Transcription regulation</keyword>
<feature type="DNA-binding region" description="H-T-H motif" evidence="4">
    <location>
        <begin position="52"/>
        <end position="71"/>
    </location>
</feature>
<dbReference type="Pfam" id="PF00440">
    <property type="entry name" value="TetR_N"/>
    <property type="match status" value="1"/>
</dbReference>
<dbReference type="Proteomes" id="UP000619033">
    <property type="component" value="Unassembled WGS sequence"/>
</dbReference>
<dbReference type="Pfam" id="PF16859">
    <property type="entry name" value="TetR_C_11"/>
    <property type="match status" value="1"/>
</dbReference>
<organism evidence="6 7">
    <name type="scientific">Fuscibacter oryzae</name>
    <dbReference type="NCBI Taxonomy" id="2803939"/>
    <lineage>
        <taxon>Bacteria</taxon>
        <taxon>Pseudomonadati</taxon>
        <taxon>Pseudomonadota</taxon>
        <taxon>Alphaproteobacteria</taxon>
        <taxon>Rhodobacterales</taxon>
        <taxon>Paracoccaceae</taxon>
        <taxon>Fuscibacter</taxon>
    </lineage>
</organism>
<dbReference type="InterPro" id="IPR036271">
    <property type="entry name" value="Tet_transcr_reg_TetR-rel_C_sf"/>
</dbReference>
<gene>
    <name evidence="6" type="ORF">JI744_03390</name>
</gene>
<dbReference type="Gene3D" id="1.10.357.10">
    <property type="entry name" value="Tetracycline Repressor, domain 2"/>
    <property type="match status" value="1"/>
</dbReference>
<dbReference type="PANTHER" id="PTHR30055">
    <property type="entry name" value="HTH-TYPE TRANSCRIPTIONAL REGULATOR RUTR"/>
    <property type="match status" value="1"/>
</dbReference>
<evidence type="ECO:0000313" key="6">
    <source>
        <dbReference type="EMBL" id="MBL4927141.1"/>
    </source>
</evidence>
<dbReference type="AlphaFoldDB" id="A0A8J7SQX8"/>
<dbReference type="InterPro" id="IPR050109">
    <property type="entry name" value="HTH-type_TetR-like_transc_reg"/>
</dbReference>
<dbReference type="SUPFAM" id="SSF48498">
    <property type="entry name" value="Tetracyclin repressor-like, C-terminal domain"/>
    <property type="match status" value="1"/>
</dbReference>
<name>A0A8J7SQX8_9RHOB</name>
<dbReference type="PROSITE" id="PS50977">
    <property type="entry name" value="HTH_TETR_2"/>
    <property type="match status" value="1"/>
</dbReference>
<accession>A0A8J7SQX8</accession>
<evidence type="ECO:0000259" key="5">
    <source>
        <dbReference type="PROSITE" id="PS50977"/>
    </source>
</evidence>
<dbReference type="Gene3D" id="1.10.10.60">
    <property type="entry name" value="Homeodomain-like"/>
    <property type="match status" value="1"/>
</dbReference>
<dbReference type="EMBL" id="JAESVP010000002">
    <property type="protein sequence ID" value="MBL4927141.1"/>
    <property type="molecule type" value="Genomic_DNA"/>
</dbReference>
<proteinExistence type="predicted"/>
<dbReference type="SUPFAM" id="SSF46689">
    <property type="entry name" value="Homeodomain-like"/>
    <property type="match status" value="1"/>
</dbReference>
<dbReference type="GO" id="GO:0000976">
    <property type="term" value="F:transcription cis-regulatory region binding"/>
    <property type="evidence" value="ECO:0007669"/>
    <property type="project" value="TreeGrafter"/>
</dbReference>
<dbReference type="InterPro" id="IPR001647">
    <property type="entry name" value="HTH_TetR"/>
</dbReference>
<evidence type="ECO:0000313" key="7">
    <source>
        <dbReference type="Proteomes" id="UP000619033"/>
    </source>
</evidence>